<protein>
    <submittedName>
        <fullName evidence="2">Helix-turn-helix domain-containing protein</fullName>
    </submittedName>
</protein>
<proteinExistence type="predicted"/>
<name>A0A7L5E4G9_9SPHI</name>
<evidence type="ECO:0000259" key="1">
    <source>
        <dbReference type="Pfam" id="PF12728"/>
    </source>
</evidence>
<dbReference type="KEGG" id="mrob:HH214_07475"/>
<organism evidence="2 3">
    <name type="scientific">Mucilaginibacter robiniae</name>
    <dbReference type="NCBI Taxonomy" id="2728022"/>
    <lineage>
        <taxon>Bacteria</taxon>
        <taxon>Pseudomonadati</taxon>
        <taxon>Bacteroidota</taxon>
        <taxon>Sphingobacteriia</taxon>
        <taxon>Sphingobacteriales</taxon>
        <taxon>Sphingobacteriaceae</taxon>
        <taxon>Mucilaginibacter</taxon>
    </lineage>
</organism>
<evidence type="ECO:0000313" key="2">
    <source>
        <dbReference type="EMBL" id="QJD95723.1"/>
    </source>
</evidence>
<dbReference type="RefSeq" id="WP_169606730.1">
    <property type="nucleotide sequence ID" value="NZ_CP051682.1"/>
</dbReference>
<evidence type="ECO:0000313" key="3">
    <source>
        <dbReference type="Proteomes" id="UP000503278"/>
    </source>
</evidence>
<reference evidence="2 3" key="1">
    <citation type="submission" date="2020-04" db="EMBL/GenBank/DDBJ databases">
        <title>Genome sequencing of novel species.</title>
        <authorList>
            <person name="Heo J."/>
            <person name="Kim S.-J."/>
            <person name="Kim J.-S."/>
            <person name="Hong S.-B."/>
            <person name="Kwon S.-W."/>
        </authorList>
    </citation>
    <scope>NUCLEOTIDE SEQUENCE [LARGE SCALE GENOMIC DNA]</scope>
    <source>
        <strain evidence="2 3">F39-2</strain>
    </source>
</reference>
<dbReference type="AlphaFoldDB" id="A0A7L5E4G9"/>
<gene>
    <name evidence="2" type="ORF">HH214_07475</name>
</gene>
<dbReference type="Pfam" id="PF12728">
    <property type="entry name" value="HTH_17"/>
    <property type="match status" value="1"/>
</dbReference>
<keyword evidence="3" id="KW-1185">Reference proteome</keyword>
<dbReference type="InterPro" id="IPR041657">
    <property type="entry name" value="HTH_17"/>
</dbReference>
<dbReference type="EMBL" id="CP051682">
    <property type="protein sequence ID" value="QJD95723.1"/>
    <property type="molecule type" value="Genomic_DNA"/>
</dbReference>
<sequence>MEQFTFEQLPQAISLLHHKLDHIEQLLLERHTPMPTNAEEVLTVHQTADFLNIAVATVYSKVSRREIPVNKQGKRLYFYKTELIEWIKSGRKKTAIELDGEATQFLIEKHHKPTSF</sequence>
<accession>A0A7L5E4G9</accession>
<feature type="domain" description="Helix-turn-helix" evidence="1">
    <location>
        <begin position="41"/>
        <end position="90"/>
    </location>
</feature>
<dbReference type="Proteomes" id="UP000503278">
    <property type="component" value="Chromosome"/>
</dbReference>